<dbReference type="Proteomes" id="UP000023152">
    <property type="component" value="Unassembled WGS sequence"/>
</dbReference>
<gene>
    <name evidence="2" type="ORF">RFI_14701</name>
</gene>
<comment type="caution">
    <text evidence="2">The sequence shown here is derived from an EMBL/GenBank/DDBJ whole genome shotgun (WGS) entry which is preliminary data.</text>
</comment>
<keyword evidence="1" id="KW-0812">Transmembrane</keyword>
<dbReference type="EMBL" id="ASPP01010679">
    <property type="protein sequence ID" value="ETO22499.1"/>
    <property type="molecule type" value="Genomic_DNA"/>
</dbReference>
<accession>X6N9T1</accession>
<sequence length="398" mass="46095">MYIFKKIFFFCVLKKKKKKKVNNLERQNTITVSQKLRTKLMRIHWCAGLVLFLGVMLGSLLIILWMYFRSQWEVGLAMDWTVETVAEHTSRRVEYEFAVPSELLSLSESALHTGDIHSDFAQDTTGKYDPILLQFKYLQTAEYPTNLYYVDKSNQIKSKQNKIPPLQYIYIYIYMYICDLDSSSGIFIAGGTRPYIDNPNYYKLLIYNGTCLYSLNVDNETDTREPDQHVDSCDTSFDPTTRPWYKLALTLNNSETRWTEPYKFVGLDQFGMSLVTRKMWVNQTQLILLVEYTLDGMQHQVIKSSALSGCCNVCSFLFCYSFQFGLVQQHSLRLLDATDHRLVTALNYFESRNSFANLSPDVEQFTIDNLRSAIMPFVITIPKTNGSKIYSQQQAVVG</sequence>
<evidence type="ECO:0000313" key="3">
    <source>
        <dbReference type="Proteomes" id="UP000023152"/>
    </source>
</evidence>
<name>X6N9T1_RETFI</name>
<evidence type="ECO:0000313" key="2">
    <source>
        <dbReference type="EMBL" id="ETO22499.1"/>
    </source>
</evidence>
<proteinExistence type="predicted"/>
<evidence type="ECO:0000256" key="1">
    <source>
        <dbReference type="SAM" id="Phobius"/>
    </source>
</evidence>
<dbReference type="Gene3D" id="3.30.450.20">
    <property type="entry name" value="PAS domain"/>
    <property type="match status" value="1"/>
</dbReference>
<keyword evidence="1" id="KW-0472">Membrane</keyword>
<feature type="transmembrane region" description="Helical" evidence="1">
    <location>
        <begin position="45"/>
        <end position="68"/>
    </location>
</feature>
<dbReference type="AlphaFoldDB" id="X6N9T1"/>
<keyword evidence="3" id="KW-1185">Reference proteome</keyword>
<keyword evidence="1" id="KW-1133">Transmembrane helix</keyword>
<organism evidence="2 3">
    <name type="scientific">Reticulomyxa filosa</name>
    <dbReference type="NCBI Taxonomy" id="46433"/>
    <lineage>
        <taxon>Eukaryota</taxon>
        <taxon>Sar</taxon>
        <taxon>Rhizaria</taxon>
        <taxon>Retaria</taxon>
        <taxon>Foraminifera</taxon>
        <taxon>Monothalamids</taxon>
        <taxon>Reticulomyxidae</taxon>
        <taxon>Reticulomyxa</taxon>
    </lineage>
</organism>
<reference evidence="2 3" key="1">
    <citation type="journal article" date="2013" name="Curr. Biol.">
        <title>The Genome of the Foraminiferan Reticulomyxa filosa.</title>
        <authorList>
            <person name="Glockner G."/>
            <person name="Hulsmann N."/>
            <person name="Schleicher M."/>
            <person name="Noegel A.A."/>
            <person name="Eichinger L."/>
            <person name="Gallinger C."/>
            <person name="Pawlowski J."/>
            <person name="Sierra R."/>
            <person name="Euteneuer U."/>
            <person name="Pillet L."/>
            <person name="Moustafa A."/>
            <person name="Platzer M."/>
            <person name="Groth M."/>
            <person name="Szafranski K."/>
            <person name="Schliwa M."/>
        </authorList>
    </citation>
    <scope>NUCLEOTIDE SEQUENCE [LARGE SCALE GENOMIC DNA]</scope>
</reference>
<protein>
    <submittedName>
        <fullName evidence="2">Uncharacterized protein</fullName>
    </submittedName>
</protein>